<accession>N1PI38</accession>
<proteinExistence type="predicted"/>
<dbReference type="OrthoDB" id="3913028at2759"/>
<feature type="region of interest" description="Disordered" evidence="1">
    <location>
        <begin position="1"/>
        <end position="34"/>
    </location>
</feature>
<reference evidence="2 3" key="2">
    <citation type="journal article" date="2012" name="PLoS Pathog.">
        <title>Diverse lifestyles and strategies of plant pathogenesis encoded in the genomes of eighteen Dothideomycetes fungi.</title>
        <authorList>
            <person name="Ohm R.A."/>
            <person name="Feau N."/>
            <person name="Henrissat B."/>
            <person name="Schoch C.L."/>
            <person name="Horwitz B.A."/>
            <person name="Barry K.W."/>
            <person name="Condon B.J."/>
            <person name="Copeland A.C."/>
            <person name="Dhillon B."/>
            <person name="Glaser F."/>
            <person name="Hesse C.N."/>
            <person name="Kosti I."/>
            <person name="LaButti K."/>
            <person name="Lindquist E.A."/>
            <person name="Lucas S."/>
            <person name="Salamov A.A."/>
            <person name="Bradshaw R.E."/>
            <person name="Ciuffetti L."/>
            <person name="Hamelin R.C."/>
            <person name="Kema G.H.J."/>
            <person name="Lawrence C."/>
            <person name="Scott J.A."/>
            <person name="Spatafora J.W."/>
            <person name="Turgeon B.G."/>
            <person name="de Wit P.J.G.M."/>
            <person name="Zhong S."/>
            <person name="Goodwin S.B."/>
            <person name="Grigoriev I.V."/>
        </authorList>
    </citation>
    <scope>NUCLEOTIDE SEQUENCE [LARGE SCALE GENOMIC DNA]</scope>
    <source>
        <strain evidence="3">NZE10 / CBS 128990</strain>
    </source>
</reference>
<dbReference type="EMBL" id="KB446541">
    <property type="protein sequence ID" value="EME42057.1"/>
    <property type="molecule type" value="Genomic_DNA"/>
</dbReference>
<evidence type="ECO:0000313" key="2">
    <source>
        <dbReference type="EMBL" id="EME42057.1"/>
    </source>
</evidence>
<protein>
    <submittedName>
        <fullName evidence="2">Uncharacterized protein</fullName>
    </submittedName>
</protein>
<keyword evidence="3" id="KW-1185">Reference proteome</keyword>
<evidence type="ECO:0000256" key="1">
    <source>
        <dbReference type="SAM" id="MobiDB-lite"/>
    </source>
</evidence>
<dbReference type="AlphaFoldDB" id="N1PI38"/>
<feature type="compositionally biased region" description="Polar residues" evidence="1">
    <location>
        <begin position="153"/>
        <end position="162"/>
    </location>
</feature>
<dbReference type="Proteomes" id="UP000016933">
    <property type="component" value="Unassembled WGS sequence"/>
</dbReference>
<dbReference type="OMA" id="HMILGSY"/>
<evidence type="ECO:0000313" key="3">
    <source>
        <dbReference type="Proteomes" id="UP000016933"/>
    </source>
</evidence>
<name>N1PI38_DOTSN</name>
<dbReference type="eggNOG" id="ENOG502SPW3">
    <property type="taxonomic scope" value="Eukaryota"/>
</dbReference>
<dbReference type="HOGENOM" id="CLU_132241_0_0_1"/>
<reference evidence="3" key="1">
    <citation type="journal article" date="2012" name="PLoS Genet.">
        <title>The genomes of the fungal plant pathogens Cladosporium fulvum and Dothistroma septosporum reveal adaptation to different hosts and lifestyles but also signatures of common ancestry.</title>
        <authorList>
            <person name="de Wit P.J.G.M."/>
            <person name="van der Burgt A."/>
            <person name="Oekmen B."/>
            <person name="Stergiopoulos I."/>
            <person name="Abd-Elsalam K.A."/>
            <person name="Aerts A.L."/>
            <person name="Bahkali A.H."/>
            <person name="Beenen H.G."/>
            <person name="Chettri P."/>
            <person name="Cox M.P."/>
            <person name="Datema E."/>
            <person name="de Vries R.P."/>
            <person name="Dhillon B."/>
            <person name="Ganley A.R."/>
            <person name="Griffiths S.A."/>
            <person name="Guo Y."/>
            <person name="Hamelin R.C."/>
            <person name="Henrissat B."/>
            <person name="Kabir M.S."/>
            <person name="Jashni M.K."/>
            <person name="Kema G."/>
            <person name="Klaubauf S."/>
            <person name="Lapidus A."/>
            <person name="Levasseur A."/>
            <person name="Lindquist E."/>
            <person name="Mehrabi R."/>
            <person name="Ohm R.A."/>
            <person name="Owen T.J."/>
            <person name="Salamov A."/>
            <person name="Schwelm A."/>
            <person name="Schijlen E."/>
            <person name="Sun H."/>
            <person name="van den Burg H.A."/>
            <person name="van Ham R.C.H.J."/>
            <person name="Zhang S."/>
            <person name="Goodwin S.B."/>
            <person name="Grigoriev I.V."/>
            <person name="Collemare J."/>
            <person name="Bradshaw R.E."/>
        </authorList>
    </citation>
    <scope>NUCLEOTIDE SEQUENCE [LARGE SCALE GENOMIC DNA]</scope>
    <source>
        <strain evidence="3">NZE10 / CBS 128990</strain>
    </source>
</reference>
<sequence length="179" mass="20064">MAATKAEPGAHKVDTGLTDSTHGSSSSSASAERYRLDEFDESPILLYKYRGGLQTSSQKDLCSWLDKDEKLRVTKKQIPRMSSYVDVKRHDLYLPDEQEMYRSLPNYDSSLASIKLPSTAYWSRLFLGNYDNLYIVSPETTPTSSVADEDSQRTSPTSTWGQGSEEFAAMGATEEHRNT</sequence>
<feature type="region of interest" description="Disordered" evidence="1">
    <location>
        <begin position="141"/>
        <end position="179"/>
    </location>
</feature>
<organism evidence="2 3">
    <name type="scientific">Dothistroma septosporum (strain NZE10 / CBS 128990)</name>
    <name type="common">Red band needle blight fungus</name>
    <name type="synonym">Mycosphaerella pini</name>
    <dbReference type="NCBI Taxonomy" id="675120"/>
    <lineage>
        <taxon>Eukaryota</taxon>
        <taxon>Fungi</taxon>
        <taxon>Dikarya</taxon>
        <taxon>Ascomycota</taxon>
        <taxon>Pezizomycotina</taxon>
        <taxon>Dothideomycetes</taxon>
        <taxon>Dothideomycetidae</taxon>
        <taxon>Mycosphaerellales</taxon>
        <taxon>Mycosphaerellaceae</taxon>
        <taxon>Dothistroma</taxon>
    </lineage>
</organism>
<gene>
    <name evidence="2" type="ORF">DOTSEDRAFT_72976</name>
</gene>